<evidence type="ECO:0000259" key="1">
    <source>
        <dbReference type="PROSITE" id="PS50943"/>
    </source>
</evidence>
<dbReference type="AlphaFoldDB" id="I4H912"/>
<name>I4H912_MICAE</name>
<dbReference type="InterPro" id="IPR001387">
    <property type="entry name" value="Cro/C1-type_HTH"/>
</dbReference>
<reference evidence="2 3" key="1">
    <citation type="submission" date="2012-04" db="EMBL/GenBank/DDBJ databases">
        <authorList>
            <person name="Genoscope - CEA"/>
        </authorList>
    </citation>
    <scope>NUCLEOTIDE SEQUENCE [LARGE SCALE GENOMIC DNA]</scope>
    <source>
        <strain evidence="2 3">9807</strain>
    </source>
</reference>
<protein>
    <recommendedName>
        <fullName evidence="1">HTH cro/C1-type domain-containing protein</fullName>
    </recommendedName>
</protein>
<sequence>MQTAYKDCTMETVVKVKLISGENPLKQIREALGMSQRKFAQSIGVNHTTIFRWENGQTKPMFSVAQVKALQREMWKVGLEWQDLPDDL</sequence>
<dbReference type="Proteomes" id="UP000003613">
    <property type="component" value="Unassembled WGS sequence"/>
</dbReference>
<accession>I4H912</accession>
<dbReference type="SUPFAM" id="SSF47413">
    <property type="entry name" value="lambda repressor-like DNA-binding domains"/>
    <property type="match status" value="1"/>
</dbReference>
<dbReference type="HOGENOM" id="CLU_066192_62_3_3"/>
<dbReference type="Gene3D" id="1.10.260.40">
    <property type="entry name" value="lambda repressor-like DNA-binding domains"/>
    <property type="match status" value="1"/>
</dbReference>
<gene>
    <name evidence="2" type="ORF">MICAF_40019</name>
</gene>
<evidence type="ECO:0000313" key="3">
    <source>
        <dbReference type="Proteomes" id="UP000003613"/>
    </source>
</evidence>
<proteinExistence type="predicted"/>
<comment type="caution">
    <text evidence="2">The sequence shown here is derived from an EMBL/GenBank/DDBJ whole genome shotgun (WGS) entry which is preliminary data.</text>
</comment>
<evidence type="ECO:0000313" key="2">
    <source>
        <dbReference type="EMBL" id="CCI18536.1"/>
    </source>
</evidence>
<dbReference type="PROSITE" id="PS50943">
    <property type="entry name" value="HTH_CROC1"/>
    <property type="match status" value="1"/>
</dbReference>
<dbReference type="SMART" id="SM00530">
    <property type="entry name" value="HTH_XRE"/>
    <property type="match status" value="1"/>
</dbReference>
<dbReference type="Pfam" id="PF01381">
    <property type="entry name" value="HTH_3"/>
    <property type="match status" value="1"/>
</dbReference>
<dbReference type="EMBL" id="CAIM01000334">
    <property type="protein sequence ID" value="CCI18536.1"/>
    <property type="molecule type" value="Genomic_DNA"/>
</dbReference>
<dbReference type="InterPro" id="IPR010982">
    <property type="entry name" value="Lambda_DNA-bd_dom_sf"/>
</dbReference>
<dbReference type="GO" id="GO:0003677">
    <property type="term" value="F:DNA binding"/>
    <property type="evidence" value="ECO:0007669"/>
    <property type="project" value="InterPro"/>
</dbReference>
<organism evidence="2 3">
    <name type="scientific">Microcystis aeruginosa PCC 9807</name>
    <dbReference type="NCBI Taxonomy" id="1160283"/>
    <lineage>
        <taxon>Bacteria</taxon>
        <taxon>Bacillati</taxon>
        <taxon>Cyanobacteriota</taxon>
        <taxon>Cyanophyceae</taxon>
        <taxon>Oscillatoriophycideae</taxon>
        <taxon>Chroococcales</taxon>
        <taxon>Microcystaceae</taxon>
        <taxon>Microcystis</taxon>
    </lineage>
</organism>
<dbReference type="CDD" id="cd00093">
    <property type="entry name" value="HTH_XRE"/>
    <property type="match status" value="1"/>
</dbReference>
<feature type="domain" description="HTH cro/C1-type" evidence="1">
    <location>
        <begin position="25"/>
        <end position="66"/>
    </location>
</feature>